<evidence type="ECO:0000313" key="1">
    <source>
        <dbReference type="EMBL" id="KAK3360866.1"/>
    </source>
</evidence>
<reference evidence="1" key="1">
    <citation type="journal article" date="2023" name="Mol. Phylogenet. Evol.">
        <title>Genome-scale phylogeny and comparative genomics of the fungal order Sordariales.</title>
        <authorList>
            <person name="Hensen N."/>
            <person name="Bonometti L."/>
            <person name="Westerberg I."/>
            <person name="Brannstrom I.O."/>
            <person name="Guillou S."/>
            <person name="Cros-Aarteil S."/>
            <person name="Calhoun S."/>
            <person name="Haridas S."/>
            <person name="Kuo A."/>
            <person name="Mondo S."/>
            <person name="Pangilinan J."/>
            <person name="Riley R."/>
            <person name="LaButti K."/>
            <person name="Andreopoulos B."/>
            <person name="Lipzen A."/>
            <person name="Chen C."/>
            <person name="Yan M."/>
            <person name="Daum C."/>
            <person name="Ng V."/>
            <person name="Clum A."/>
            <person name="Steindorff A."/>
            <person name="Ohm R.A."/>
            <person name="Martin F."/>
            <person name="Silar P."/>
            <person name="Natvig D.O."/>
            <person name="Lalanne C."/>
            <person name="Gautier V."/>
            <person name="Ament-Velasquez S.L."/>
            <person name="Kruys A."/>
            <person name="Hutchinson M.I."/>
            <person name="Powell A.J."/>
            <person name="Barry K."/>
            <person name="Miller A.N."/>
            <person name="Grigoriev I.V."/>
            <person name="Debuchy R."/>
            <person name="Gladieux P."/>
            <person name="Hiltunen Thoren M."/>
            <person name="Johannesson H."/>
        </authorList>
    </citation>
    <scope>NUCLEOTIDE SEQUENCE</scope>
    <source>
        <strain evidence="1">CBS 958.72</strain>
    </source>
</reference>
<dbReference type="EMBL" id="JAULSN010000014">
    <property type="protein sequence ID" value="KAK3360866.1"/>
    <property type="molecule type" value="Genomic_DNA"/>
</dbReference>
<proteinExistence type="predicted"/>
<protein>
    <submittedName>
        <fullName evidence="1">Uncharacterized protein</fullName>
    </submittedName>
</protein>
<organism evidence="1 2">
    <name type="scientific">Lasiosphaeria ovina</name>
    <dbReference type="NCBI Taxonomy" id="92902"/>
    <lineage>
        <taxon>Eukaryota</taxon>
        <taxon>Fungi</taxon>
        <taxon>Dikarya</taxon>
        <taxon>Ascomycota</taxon>
        <taxon>Pezizomycotina</taxon>
        <taxon>Sordariomycetes</taxon>
        <taxon>Sordariomycetidae</taxon>
        <taxon>Sordariales</taxon>
        <taxon>Lasiosphaeriaceae</taxon>
        <taxon>Lasiosphaeria</taxon>
    </lineage>
</organism>
<sequence length="199" mass="22933">MIPPEAFTSLLLETKDATRGLGEAEDYLTTRKQNAAHPNISTFRHFGHKHSFAVRLFDSGSLYQTMYQQSCIRQCIRRLRNEQIRGRRIRSWSLRGRRCSTIVFPSTCGTLYVQNPPLGEHDPNKCSEIEKRADQGEKDKKLELERQKIQYDHLAQRCSTIVLPKSLKNRRITVFELPLPDDENQAKAIVVEIAIPTIV</sequence>
<comment type="caution">
    <text evidence="1">The sequence shown here is derived from an EMBL/GenBank/DDBJ whole genome shotgun (WGS) entry which is preliminary data.</text>
</comment>
<reference evidence="1" key="2">
    <citation type="submission" date="2023-06" db="EMBL/GenBank/DDBJ databases">
        <authorList>
            <consortium name="Lawrence Berkeley National Laboratory"/>
            <person name="Haridas S."/>
            <person name="Hensen N."/>
            <person name="Bonometti L."/>
            <person name="Westerberg I."/>
            <person name="Brannstrom I.O."/>
            <person name="Guillou S."/>
            <person name="Cros-Aarteil S."/>
            <person name="Calhoun S."/>
            <person name="Kuo A."/>
            <person name="Mondo S."/>
            <person name="Pangilinan J."/>
            <person name="Riley R."/>
            <person name="Labutti K."/>
            <person name="Andreopoulos B."/>
            <person name="Lipzen A."/>
            <person name="Chen C."/>
            <person name="Yanf M."/>
            <person name="Daum C."/>
            <person name="Ng V."/>
            <person name="Clum A."/>
            <person name="Steindorff A."/>
            <person name="Ohm R."/>
            <person name="Martin F."/>
            <person name="Silar P."/>
            <person name="Natvig D."/>
            <person name="Lalanne C."/>
            <person name="Gautier V."/>
            <person name="Ament-Velasquez S.L."/>
            <person name="Kruys A."/>
            <person name="Hutchinson M.I."/>
            <person name="Powell A.J."/>
            <person name="Barry K."/>
            <person name="Miller A.N."/>
            <person name="Grigoriev I.V."/>
            <person name="Debuchy R."/>
            <person name="Gladieux P."/>
            <person name="Thoren M.H."/>
            <person name="Johannesson H."/>
        </authorList>
    </citation>
    <scope>NUCLEOTIDE SEQUENCE</scope>
    <source>
        <strain evidence="1">CBS 958.72</strain>
    </source>
</reference>
<evidence type="ECO:0000313" key="2">
    <source>
        <dbReference type="Proteomes" id="UP001287356"/>
    </source>
</evidence>
<dbReference type="Proteomes" id="UP001287356">
    <property type="component" value="Unassembled WGS sequence"/>
</dbReference>
<gene>
    <name evidence="1" type="ORF">B0T24DRAFT_124144</name>
</gene>
<accession>A0AAE0JTL8</accession>
<keyword evidence="2" id="KW-1185">Reference proteome</keyword>
<dbReference type="AlphaFoldDB" id="A0AAE0JTL8"/>
<name>A0AAE0JTL8_9PEZI</name>